<evidence type="ECO:0000313" key="1">
    <source>
        <dbReference type="EMBL" id="KAI8441588.1"/>
    </source>
</evidence>
<dbReference type="Proteomes" id="UP001064048">
    <property type="component" value="Chromosome 27"/>
</dbReference>
<evidence type="ECO:0000313" key="2">
    <source>
        <dbReference type="Proteomes" id="UP001064048"/>
    </source>
</evidence>
<reference evidence="1 2" key="1">
    <citation type="journal article" date="2022" name="Genome Biol. Evol.">
        <title>The Spruce Budworm Genome: Reconstructing the Evolutionary History of Antifreeze Proteins.</title>
        <authorList>
            <person name="Beliveau C."/>
            <person name="Gagne P."/>
            <person name="Picq S."/>
            <person name="Vernygora O."/>
            <person name="Keeling C.I."/>
            <person name="Pinkney K."/>
            <person name="Doucet D."/>
            <person name="Wen F."/>
            <person name="Johnston J.S."/>
            <person name="Maaroufi H."/>
            <person name="Boyle B."/>
            <person name="Laroche J."/>
            <person name="Dewar K."/>
            <person name="Juretic N."/>
            <person name="Blackburn G."/>
            <person name="Nisole A."/>
            <person name="Brunet B."/>
            <person name="Brandao M."/>
            <person name="Lumley L."/>
            <person name="Duan J."/>
            <person name="Quan G."/>
            <person name="Lucarotti C.J."/>
            <person name="Roe A.D."/>
            <person name="Sperling F.A.H."/>
            <person name="Levesque R.C."/>
            <person name="Cusson M."/>
        </authorList>
    </citation>
    <scope>NUCLEOTIDE SEQUENCE [LARGE SCALE GENOMIC DNA]</scope>
    <source>
        <strain evidence="1">Glfc:IPQL:Cfum</strain>
    </source>
</reference>
<dbReference type="EMBL" id="CM046127">
    <property type="protein sequence ID" value="KAI8441588.1"/>
    <property type="molecule type" value="Genomic_DNA"/>
</dbReference>
<accession>A0ACC0KYK5</accession>
<comment type="caution">
    <text evidence="1">The sequence shown here is derived from an EMBL/GenBank/DDBJ whole genome shotgun (WGS) entry which is preliminary data.</text>
</comment>
<proteinExistence type="predicted"/>
<keyword evidence="2" id="KW-1185">Reference proteome</keyword>
<sequence length="197" mass="23488">MTLLASDHRHGIFSRTIHNTKEIWLSLWSCQLGGPKFYSLCRIWTWTLNLTKANVEREKRCTYRRKHKHYNLAIDHFPYSVVYCRAATPCVRFSNFPRDRVHFKRERTRSRMSHSIPPALVATSTPLCLMEYFPNRTYLTGNRFTTKPSSLEPHIQYHLCRSNTNMLMKIENELLQSHRQRETTGIKKLYNSFFVLF</sequence>
<name>A0ACC0KYK5_CHOFU</name>
<organism evidence="1 2">
    <name type="scientific">Choristoneura fumiferana</name>
    <name type="common">Spruce budworm moth</name>
    <name type="synonym">Archips fumiferana</name>
    <dbReference type="NCBI Taxonomy" id="7141"/>
    <lineage>
        <taxon>Eukaryota</taxon>
        <taxon>Metazoa</taxon>
        <taxon>Ecdysozoa</taxon>
        <taxon>Arthropoda</taxon>
        <taxon>Hexapoda</taxon>
        <taxon>Insecta</taxon>
        <taxon>Pterygota</taxon>
        <taxon>Neoptera</taxon>
        <taxon>Endopterygota</taxon>
        <taxon>Lepidoptera</taxon>
        <taxon>Glossata</taxon>
        <taxon>Ditrysia</taxon>
        <taxon>Tortricoidea</taxon>
        <taxon>Tortricidae</taxon>
        <taxon>Tortricinae</taxon>
        <taxon>Choristoneura</taxon>
    </lineage>
</organism>
<protein>
    <submittedName>
        <fullName evidence="1">Uncharacterized protein</fullName>
    </submittedName>
</protein>
<gene>
    <name evidence="1" type="ORF">MSG28_015162</name>
</gene>